<keyword evidence="1" id="KW-1133">Transmembrane helix</keyword>
<dbReference type="RefSeq" id="XP_013763051.1">
    <property type="nucleotide sequence ID" value="XM_013907597.1"/>
</dbReference>
<accession>A0A0L0D1J2</accession>
<proteinExistence type="predicted"/>
<evidence type="ECO:0000313" key="3">
    <source>
        <dbReference type="EMBL" id="KNC46071.1"/>
    </source>
</evidence>
<feature type="transmembrane region" description="Helical" evidence="1">
    <location>
        <begin position="97"/>
        <end position="125"/>
    </location>
</feature>
<dbReference type="AlphaFoldDB" id="A0A0L0D1J2"/>
<protein>
    <submittedName>
        <fullName evidence="3">Uncharacterized protein</fullName>
    </submittedName>
</protein>
<gene>
    <name evidence="3" type="ORF">AMSG_00189</name>
</gene>
<name>A0A0L0D1J2_THETB</name>
<keyword evidence="1" id="KW-0812">Transmembrane</keyword>
<dbReference type="Proteomes" id="UP000054408">
    <property type="component" value="Unassembled WGS sequence"/>
</dbReference>
<evidence type="ECO:0000256" key="1">
    <source>
        <dbReference type="SAM" id="Phobius"/>
    </source>
</evidence>
<feature type="signal peptide" evidence="2">
    <location>
        <begin position="1"/>
        <end position="24"/>
    </location>
</feature>
<keyword evidence="4" id="KW-1185">Reference proteome</keyword>
<reference evidence="3 4" key="1">
    <citation type="submission" date="2010-05" db="EMBL/GenBank/DDBJ databases">
        <title>The Genome Sequence of Thecamonas trahens ATCC 50062.</title>
        <authorList>
            <consortium name="The Broad Institute Genome Sequencing Platform"/>
            <person name="Russ C."/>
            <person name="Cuomo C."/>
            <person name="Shea T."/>
            <person name="Young S.K."/>
            <person name="Zeng Q."/>
            <person name="Koehrsen M."/>
            <person name="Haas B."/>
            <person name="Borodovsky M."/>
            <person name="Guigo R."/>
            <person name="Alvarado L."/>
            <person name="Berlin A."/>
            <person name="Bochicchio J."/>
            <person name="Borenstein D."/>
            <person name="Chapman S."/>
            <person name="Chen Z."/>
            <person name="Freedman E."/>
            <person name="Gellesch M."/>
            <person name="Goldberg J."/>
            <person name="Griggs A."/>
            <person name="Gujja S."/>
            <person name="Heilman E."/>
            <person name="Heiman D."/>
            <person name="Hepburn T."/>
            <person name="Howarth C."/>
            <person name="Jen D."/>
            <person name="Larson L."/>
            <person name="Mehta T."/>
            <person name="Park D."/>
            <person name="Pearson M."/>
            <person name="Roberts A."/>
            <person name="Saif S."/>
            <person name="Shenoy N."/>
            <person name="Sisk P."/>
            <person name="Stolte C."/>
            <person name="Sykes S."/>
            <person name="Thomson T."/>
            <person name="Walk T."/>
            <person name="White J."/>
            <person name="Yandava C."/>
            <person name="Burger G."/>
            <person name="Gray M.W."/>
            <person name="Holland P.W.H."/>
            <person name="King N."/>
            <person name="Lang F.B.F."/>
            <person name="Roger A.J."/>
            <person name="Ruiz-Trillo I."/>
            <person name="Lander E."/>
            <person name="Nusbaum C."/>
        </authorList>
    </citation>
    <scope>NUCLEOTIDE SEQUENCE [LARGE SCALE GENOMIC DNA]</scope>
    <source>
        <strain evidence="3 4">ATCC 50062</strain>
    </source>
</reference>
<feature type="transmembrane region" description="Helical" evidence="1">
    <location>
        <begin position="184"/>
        <end position="204"/>
    </location>
</feature>
<organism evidence="3 4">
    <name type="scientific">Thecamonas trahens ATCC 50062</name>
    <dbReference type="NCBI Taxonomy" id="461836"/>
    <lineage>
        <taxon>Eukaryota</taxon>
        <taxon>Apusozoa</taxon>
        <taxon>Apusomonadida</taxon>
        <taxon>Apusomonadidae</taxon>
        <taxon>Thecamonas</taxon>
    </lineage>
</organism>
<evidence type="ECO:0000256" key="2">
    <source>
        <dbReference type="SAM" id="SignalP"/>
    </source>
</evidence>
<keyword evidence="1" id="KW-0472">Membrane</keyword>
<keyword evidence="2" id="KW-0732">Signal</keyword>
<dbReference type="GeneID" id="25560008"/>
<dbReference type="EMBL" id="GL349433">
    <property type="protein sequence ID" value="KNC46071.1"/>
    <property type="molecule type" value="Genomic_DNA"/>
</dbReference>
<feature type="chain" id="PRO_5005536844" evidence="2">
    <location>
        <begin position="25"/>
        <end position="240"/>
    </location>
</feature>
<sequence length="240" mass="24626">MSGVPVAAAVTTLLVVLGLAVALASNHWYSASGEDVGLLAMCTHTANSPVDPDGLLDYNMDVCVSLAETLGFYRYAHKISDEAAKATTAKIVDGMEQLWYCSLAALIALVFAVVGYAGQLAAAMFCASQQALDQPTASGFAAQRGALVGGLAAALNVAAVTVWFVGGRVTNNEVVASKVADLAWAAWLAAALPFLSIAASIALYRSGAEASMYSGASLLPLSSGPGTGGRYRTFGHFPDK</sequence>
<evidence type="ECO:0000313" key="4">
    <source>
        <dbReference type="Proteomes" id="UP000054408"/>
    </source>
</evidence>
<feature type="transmembrane region" description="Helical" evidence="1">
    <location>
        <begin position="146"/>
        <end position="164"/>
    </location>
</feature>